<evidence type="ECO:0000256" key="4">
    <source>
        <dbReference type="ARBA" id="ARBA00022737"/>
    </source>
</evidence>
<evidence type="ECO:0000256" key="3">
    <source>
        <dbReference type="ARBA" id="ARBA00022723"/>
    </source>
</evidence>
<dbReference type="SMART" id="SM00054">
    <property type="entry name" value="EFh"/>
    <property type="match status" value="3"/>
</dbReference>
<dbReference type="Proteomes" id="UP000054350">
    <property type="component" value="Unassembled WGS sequence"/>
</dbReference>
<reference evidence="10" key="2">
    <citation type="submission" date="2009-11" db="EMBL/GenBank/DDBJ databases">
        <title>The Genome Sequence of Allomyces macrogynus strain ATCC 38327.</title>
        <authorList>
            <consortium name="The Broad Institute Genome Sequencing Platform"/>
            <person name="Russ C."/>
            <person name="Cuomo C."/>
            <person name="Shea T."/>
            <person name="Young S.K."/>
            <person name="Zeng Q."/>
            <person name="Koehrsen M."/>
            <person name="Haas B."/>
            <person name="Borodovsky M."/>
            <person name="Guigo R."/>
            <person name="Alvarado L."/>
            <person name="Berlin A."/>
            <person name="Borenstein D."/>
            <person name="Chen Z."/>
            <person name="Engels R."/>
            <person name="Freedman E."/>
            <person name="Gellesch M."/>
            <person name="Goldberg J."/>
            <person name="Griggs A."/>
            <person name="Gujja S."/>
            <person name="Heiman D."/>
            <person name="Hepburn T."/>
            <person name="Howarth C."/>
            <person name="Jen D."/>
            <person name="Larson L."/>
            <person name="Lewis B."/>
            <person name="Mehta T."/>
            <person name="Park D."/>
            <person name="Pearson M."/>
            <person name="Roberts A."/>
            <person name="Saif S."/>
            <person name="Shenoy N."/>
            <person name="Sisk P."/>
            <person name="Stolte C."/>
            <person name="Sykes S."/>
            <person name="Walk T."/>
            <person name="White J."/>
            <person name="Yandava C."/>
            <person name="Burger G."/>
            <person name="Gray M.W."/>
            <person name="Holland P.W.H."/>
            <person name="King N."/>
            <person name="Lang F.B.F."/>
            <person name="Roger A.J."/>
            <person name="Ruiz-Trillo I."/>
            <person name="Lander E."/>
            <person name="Nusbaum C."/>
        </authorList>
    </citation>
    <scope>NUCLEOTIDE SEQUENCE [LARGE SCALE GENOMIC DNA]</scope>
    <source>
        <strain evidence="10">ATCC 38327</strain>
    </source>
</reference>
<dbReference type="SUPFAM" id="SSF56059">
    <property type="entry name" value="Glutathione synthetase ATP-binding domain-like"/>
    <property type="match status" value="1"/>
</dbReference>
<feature type="domain" description="EF-hand" evidence="8">
    <location>
        <begin position="207"/>
        <end position="242"/>
    </location>
</feature>
<keyword evidence="5" id="KW-0106">Calcium</keyword>
<accession>A0A0L0SNF5</accession>
<feature type="region of interest" description="Disordered" evidence="7">
    <location>
        <begin position="289"/>
        <end position="312"/>
    </location>
</feature>
<dbReference type="PANTHER" id="PTHR23055">
    <property type="entry name" value="CALCIUM BINDING PROTEINS"/>
    <property type="match status" value="1"/>
</dbReference>
<dbReference type="STRING" id="578462.A0A0L0SNF5"/>
<evidence type="ECO:0000256" key="5">
    <source>
        <dbReference type="ARBA" id="ARBA00022837"/>
    </source>
</evidence>
<evidence type="ECO:0000256" key="2">
    <source>
        <dbReference type="ARBA" id="ARBA00022707"/>
    </source>
</evidence>
<sequence>MLGEGRPLAARKSGLETALMVRAASCARVSSYVGEFLGRGPEEHYVCIQATRQGDLIYYSTKGGVDIGDVDAHARRILVPVLAAYPDVAVRTELLADVADNHTKAVLAEFIARFYAVYADCHSATTDSDGSVAAAAARAVAAGAGRGTNSTDASSTNGSLDALPPASHSASHVHLSMPHHHATQHLQPALDRAALRAMYARFFPFGDARAFADRMFAVLDTDRDGLVQFREFVQALAITSRTGYVAADDRLHWAFRLYDVNDDGLISRDEVLAVVQALDAMLGPLATSYARPPPSSATTTASGTLDASTLAPPPAVPLTVSASAPVSTDGGWLHGAMDPAAQQRQRHHVSFQEPARSTRDAAPIPAAALPLPDPGPARDLALAQRVDYLFAVMDRNGDGRVGLGEFMSAARAQPVLLQALSMYEGMV</sequence>
<dbReference type="GO" id="GO:0005509">
    <property type="term" value="F:calcium ion binding"/>
    <property type="evidence" value="ECO:0007669"/>
    <property type="project" value="InterPro"/>
</dbReference>
<dbReference type="CDD" id="cd00051">
    <property type="entry name" value="EFh"/>
    <property type="match status" value="1"/>
</dbReference>
<comment type="similarity">
    <text evidence="1">Belongs to the recoverin family.</text>
</comment>
<dbReference type="EMBL" id="GG745343">
    <property type="protein sequence ID" value="KNE63914.1"/>
    <property type="molecule type" value="Genomic_DNA"/>
</dbReference>
<keyword evidence="6" id="KW-0449">Lipoprotein</keyword>
<dbReference type="OrthoDB" id="191686at2759"/>
<organism evidence="9 10">
    <name type="scientific">Allomyces macrogynus (strain ATCC 38327)</name>
    <name type="common">Allomyces javanicus var. macrogynus</name>
    <dbReference type="NCBI Taxonomy" id="578462"/>
    <lineage>
        <taxon>Eukaryota</taxon>
        <taxon>Fungi</taxon>
        <taxon>Fungi incertae sedis</taxon>
        <taxon>Blastocladiomycota</taxon>
        <taxon>Blastocladiomycetes</taxon>
        <taxon>Blastocladiales</taxon>
        <taxon>Blastocladiaceae</taxon>
        <taxon>Allomyces</taxon>
    </lineage>
</organism>
<dbReference type="Gene3D" id="3.30.470.110">
    <property type="match status" value="1"/>
</dbReference>
<dbReference type="AlphaFoldDB" id="A0A0L0SNF5"/>
<dbReference type="eggNOG" id="KOG0044">
    <property type="taxonomic scope" value="Eukaryota"/>
</dbReference>
<feature type="domain" description="EF-hand" evidence="8">
    <location>
        <begin position="246"/>
        <end position="281"/>
    </location>
</feature>
<dbReference type="eggNOG" id="KOG1254">
    <property type="taxonomic scope" value="Eukaryota"/>
</dbReference>
<name>A0A0L0SNF5_ALLM3</name>
<dbReference type="Pfam" id="PF13202">
    <property type="entry name" value="EF-hand_5"/>
    <property type="match status" value="2"/>
</dbReference>
<dbReference type="Pfam" id="PF13833">
    <property type="entry name" value="EF-hand_8"/>
    <property type="match status" value="1"/>
</dbReference>
<keyword evidence="3" id="KW-0479">Metal-binding</keyword>
<proteinExistence type="inferred from homology"/>
<dbReference type="VEuPathDB" id="FungiDB:AMAG_08975"/>
<feature type="region of interest" description="Disordered" evidence="7">
    <location>
        <begin position="145"/>
        <end position="178"/>
    </location>
</feature>
<gene>
    <name evidence="9" type="ORF">AMAG_08975</name>
</gene>
<keyword evidence="2" id="KW-0519">Myristate</keyword>
<evidence type="ECO:0000256" key="6">
    <source>
        <dbReference type="ARBA" id="ARBA00023288"/>
    </source>
</evidence>
<evidence type="ECO:0000256" key="1">
    <source>
        <dbReference type="ARBA" id="ARBA00006049"/>
    </source>
</evidence>
<reference evidence="9 10" key="1">
    <citation type="submission" date="2009-11" db="EMBL/GenBank/DDBJ databases">
        <title>Annotation of Allomyces macrogynus ATCC 38327.</title>
        <authorList>
            <consortium name="The Broad Institute Genome Sequencing Platform"/>
            <person name="Russ C."/>
            <person name="Cuomo C."/>
            <person name="Burger G."/>
            <person name="Gray M.W."/>
            <person name="Holland P.W.H."/>
            <person name="King N."/>
            <person name="Lang F.B.F."/>
            <person name="Roger A.J."/>
            <person name="Ruiz-Trillo I."/>
            <person name="Young S.K."/>
            <person name="Zeng Q."/>
            <person name="Gargeya S."/>
            <person name="Fitzgerald M."/>
            <person name="Haas B."/>
            <person name="Abouelleil A."/>
            <person name="Alvarado L."/>
            <person name="Arachchi H.M."/>
            <person name="Berlin A."/>
            <person name="Chapman S.B."/>
            <person name="Gearin G."/>
            <person name="Goldberg J."/>
            <person name="Griggs A."/>
            <person name="Gujja S."/>
            <person name="Hansen M."/>
            <person name="Heiman D."/>
            <person name="Howarth C."/>
            <person name="Larimer J."/>
            <person name="Lui A."/>
            <person name="MacDonald P.J.P."/>
            <person name="McCowen C."/>
            <person name="Montmayeur A."/>
            <person name="Murphy C."/>
            <person name="Neiman D."/>
            <person name="Pearson M."/>
            <person name="Priest M."/>
            <person name="Roberts A."/>
            <person name="Saif S."/>
            <person name="Shea T."/>
            <person name="Sisk P."/>
            <person name="Stolte C."/>
            <person name="Sykes S."/>
            <person name="Wortman J."/>
            <person name="Nusbaum C."/>
            <person name="Birren B."/>
        </authorList>
    </citation>
    <scope>NUCLEOTIDE SEQUENCE [LARGE SCALE GENOMIC DNA]</scope>
    <source>
        <strain evidence="9 10">ATCC 38327</strain>
    </source>
</reference>
<evidence type="ECO:0000259" key="8">
    <source>
        <dbReference type="PROSITE" id="PS50222"/>
    </source>
</evidence>
<keyword evidence="10" id="KW-1185">Reference proteome</keyword>
<dbReference type="InterPro" id="IPR002048">
    <property type="entry name" value="EF_hand_dom"/>
</dbReference>
<dbReference type="InterPro" id="IPR028846">
    <property type="entry name" value="Recoverin"/>
</dbReference>
<feature type="domain" description="EF-hand" evidence="8">
    <location>
        <begin position="381"/>
        <end position="416"/>
    </location>
</feature>
<dbReference type="InterPro" id="IPR011992">
    <property type="entry name" value="EF-hand-dom_pair"/>
</dbReference>
<evidence type="ECO:0000256" key="7">
    <source>
        <dbReference type="SAM" id="MobiDB-lite"/>
    </source>
</evidence>
<dbReference type="PROSITE" id="PS50222">
    <property type="entry name" value="EF_HAND_2"/>
    <property type="match status" value="3"/>
</dbReference>
<dbReference type="PANTHER" id="PTHR23055:SF178">
    <property type="entry name" value="NEUROCALCIN HOMOLOG"/>
    <property type="match status" value="1"/>
</dbReference>
<protein>
    <recommendedName>
        <fullName evidence="8">EF-hand domain-containing protein</fullName>
    </recommendedName>
</protein>
<dbReference type="InterPro" id="IPR018247">
    <property type="entry name" value="EF_Hand_1_Ca_BS"/>
</dbReference>
<dbReference type="PROSITE" id="PS00018">
    <property type="entry name" value="EF_HAND_1"/>
    <property type="match status" value="3"/>
</dbReference>
<dbReference type="Gene3D" id="1.10.238.10">
    <property type="entry name" value="EF-hand"/>
    <property type="match status" value="1"/>
</dbReference>
<evidence type="ECO:0000313" key="9">
    <source>
        <dbReference type="EMBL" id="KNE63914.1"/>
    </source>
</evidence>
<feature type="compositionally biased region" description="Low complexity" evidence="7">
    <location>
        <begin position="289"/>
        <end position="310"/>
    </location>
</feature>
<dbReference type="SUPFAM" id="SSF47473">
    <property type="entry name" value="EF-hand"/>
    <property type="match status" value="1"/>
</dbReference>
<evidence type="ECO:0000313" key="10">
    <source>
        <dbReference type="Proteomes" id="UP000054350"/>
    </source>
</evidence>
<feature type="compositionally biased region" description="Polar residues" evidence="7">
    <location>
        <begin position="148"/>
        <end position="159"/>
    </location>
</feature>
<keyword evidence="4" id="KW-0677">Repeat</keyword>